<dbReference type="OrthoDB" id="1750577at2"/>
<evidence type="ECO:0000259" key="2">
    <source>
        <dbReference type="Pfam" id="PF03703"/>
    </source>
</evidence>
<keyword evidence="1" id="KW-0812">Transmembrane</keyword>
<feature type="transmembrane region" description="Helical" evidence="1">
    <location>
        <begin position="24"/>
        <end position="43"/>
    </location>
</feature>
<evidence type="ECO:0000256" key="1">
    <source>
        <dbReference type="SAM" id="Phobius"/>
    </source>
</evidence>
<feature type="transmembrane region" description="Helical" evidence="1">
    <location>
        <begin position="49"/>
        <end position="68"/>
    </location>
</feature>
<dbReference type="Proteomes" id="UP000219494">
    <property type="component" value="Unassembled WGS sequence"/>
</dbReference>
<dbReference type="AlphaFoldDB" id="A0A285R7D1"/>
<dbReference type="Pfam" id="PF03703">
    <property type="entry name" value="bPH_2"/>
    <property type="match status" value="1"/>
</dbReference>
<proteinExistence type="predicted"/>
<keyword evidence="4" id="KW-1185">Reference proteome</keyword>
<reference evidence="3 4" key="1">
    <citation type="submission" date="2017-07" db="EMBL/GenBank/DDBJ databases">
        <authorList>
            <person name="Sun Z.S."/>
            <person name="Albrecht U."/>
            <person name="Echele G."/>
            <person name="Lee C.C."/>
        </authorList>
    </citation>
    <scope>NUCLEOTIDE SEQUENCE [LARGE SCALE GENOMIC DNA]</scope>
    <source>
        <strain evidence="3 4">CGMCC 1.12672</strain>
    </source>
</reference>
<accession>A0A285R7D1</accession>
<keyword evidence="1" id="KW-0472">Membrane</keyword>
<keyword evidence="1" id="KW-1133">Transmembrane helix</keyword>
<evidence type="ECO:0000313" key="3">
    <source>
        <dbReference type="EMBL" id="SOB88267.1"/>
    </source>
</evidence>
<dbReference type="EMBL" id="OBMI01000004">
    <property type="protein sequence ID" value="SOB88267.1"/>
    <property type="molecule type" value="Genomic_DNA"/>
</dbReference>
<sequence length="160" mass="17474">MTPEPDPQLLAVEPGYRNVLRVRLAAAWLGVTIGAIAIDQLLLRATPVHGALTVLIPLGAIISIIVVPQRIYRRLGYRLTGEMLRSVHGWTFHTDTLVPFVRVQHLDVTRGLLDKLFGTASLVVHTAGTHNSTVTISGLSPARAAEIRDVIREHVRSDVA</sequence>
<organism evidence="3 4">
    <name type="scientific">Sphingomonas guangdongensis</name>
    <dbReference type="NCBI Taxonomy" id="1141890"/>
    <lineage>
        <taxon>Bacteria</taxon>
        <taxon>Pseudomonadati</taxon>
        <taxon>Pseudomonadota</taxon>
        <taxon>Alphaproteobacteria</taxon>
        <taxon>Sphingomonadales</taxon>
        <taxon>Sphingomonadaceae</taxon>
        <taxon>Sphingomonas</taxon>
    </lineage>
</organism>
<protein>
    <recommendedName>
        <fullName evidence="2">YdbS-like PH domain-containing protein</fullName>
    </recommendedName>
</protein>
<evidence type="ECO:0000313" key="4">
    <source>
        <dbReference type="Proteomes" id="UP000219494"/>
    </source>
</evidence>
<name>A0A285R7D1_9SPHN</name>
<dbReference type="PANTHER" id="PTHR34473:SF3">
    <property type="entry name" value="TRANSMEMBRANE PROTEIN-RELATED"/>
    <property type="match status" value="1"/>
</dbReference>
<dbReference type="PANTHER" id="PTHR34473">
    <property type="entry name" value="UPF0699 TRANSMEMBRANE PROTEIN YDBS"/>
    <property type="match status" value="1"/>
</dbReference>
<gene>
    <name evidence="3" type="ORF">SAMN06297144_3416</name>
</gene>
<feature type="domain" description="YdbS-like PH" evidence="2">
    <location>
        <begin position="72"/>
        <end position="150"/>
    </location>
</feature>
<dbReference type="InterPro" id="IPR005182">
    <property type="entry name" value="YdbS-like_PH"/>
</dbReference>